<dbReference type="PANTHER" id="PTHR43257">
    <property type="entry name" value="PYRUVATE DEHYDROGENASE E1 COMPONENT BETA SUBUNIT"/>
    <property type="match status" value="1"/>
</dbReference>
<evidence type="ECO:0000256" key="1">
    <source>
        <dbReference type="ARBA" id="ARBA00001964"/>
    </source>
</evidence>
<dbReference type="SUPFAM" id="SSF52922">
    <property type="entry name" value="TK C-terminal domain-like"/>
    <property type="match status" value="1"/>
</dbReference>
<dbReference type="InterPro" id="IPR029061">
    <property type="entry name" value="THDP-binding"/>
</dbReference>
<name>A0ABZ2KNN6_9BACT</name>
<dbReference type="CDD" id="cd07036">
    <property type="entry name" value="TPP_PYR_E1-PDHc-beta_like"/>
    <property type="match status" value="1"/>
</dbReference>
<evidence type="ECO:0000259" key="4">
    <source>
        <dbReference type="SMART" id="SM00861"/>
    </source>
</evidence>
<gene>
    <name evidence="5" type="ORF">LZC95_20865</name>
</gene>
<organism evidence="5 6">
    <name type="scientific">Pendulispora brunnea</name>
    <dbReference type="NCBI Taxonomy" id="2905690"/>
    <lineage>
        <taxon>Bacteria</taxon>
        <taxon>Pseudomonadati</taxon>
        <taxon>Myxococcota</taxon>
        <taxon>Myxococcia</taxon>
        <taxon>Myxococcales</taxon>
        <taxon>Sorangiineae</taxon>
        <taxon>Pendulisporaceae</taxon>
        <taxon>Pendulispora</taxon>
    </lineage>
</organism>
<dbReference type="InterPro" id="IPR005475">
    <property type="entry name" value="Transketolase-like_Pyr-bd"/>
</dbReference>
<evidence type="ECO:0000256" key="2">
    <source>
        <dbReference type="ARBA" id="ARBA00023002"/>
    </source>
</evidence>
<keyword evidence="3" id="KW-0786">Thiamine pyrophosphate</keyword>
<reference evidence="5 6" key="1">
    <citation type="submission" date="2021-12" db="EMBL/GenBank/DDBJ databases">
        <title>Discovery of the Pendulisporaceae a myxobacterial family with distinct sporulation behavior and unique specialized metabolism.</title>
        <authorList>
            <person name="Garcia R."/>
            <person name="Popoff A."/>
            <person name="Bader C.D."/>
            <person name="Loehr J."/>
            <person name="Walesch S."/>
            <person name="Walt C."/>
            <person name="Boldt J."/>
            <person name="Bunk B."/>
            <person name="Haeckl F.J.F.P.J."/>
            <person name="Gunesch A.P."/>
            <person name="Birkelbach J."/>
            <person name="Nuebel U."/>
            <person name="Pietschmann T."/>
            <person name="Bach T."/>
            <person name="Mueller R."/>
        </authorList>
    </citation>
    <scope>NUCLEOTIDE SEQUENCE [LARGE SCALE GENOMIC DNA]</scope>
    <source>
        <strain evidence="5 6">MSr12523</strain>
    </source>
</reference>
<dbReference type="Gene3D" id="3.40.50.920">
    <property type="match status" value="1"/>
</dbReference>
<evidence type="ECO:0000313" key="6">
    <source>
        <dbReference type="Proteomes" id="UP001379533"/>
    </source>
</evidence>
<sequence>MSVLTFVRAINAALREEMSRDPSIVLLGQDIGRSGGVFRATAGLQREFGAERVFDTPVSEAGMVGTAVGLCMAGLRPVCEIQFDSFSYPAMNQIIAHVSRYRWRTRGKVSMPMVLRMPSGGGVRAPELHSESPEAYFCHTAGLKVVVPSTPADAKGLLASAIRDPDPVVFLEPKKLYRSLEGEVPDGDHTTPLGRVRTVRTGKDVTLIAWGGMVDVAVNTAELVAQRGIECHVCDLRTLSPLDEIGMLRACASGRIIVIQEAARSCSVASEVVARIAESRDVRLRAPIQRVCGFDVPYPFPELEEHHRPNVARVVHAVKRALGEWKDGNVVSSARSR</sequence>
<dbReference type="EMBL" id="CP089982">
    <property type="protein sequence ID" value="WXA99262.1"/>
    <property type="molecule type" value="Genomic_DNA"/>
</dbReference>
<feature type="domain" description="Transketolase-like pyrimidine-binding" evidence="4">
    <location>
        <begin position="4"/>
        <end position="179"/>
    </location>
</feature>
<keyword evidence="2" id="KW-0560">Oxidoreductase</keyword>
<evidence type="ECO:0000256" key="3">
    <source>
        <dbReference type="ARBA" id="ARBA00023052"/>
    </source>
</evidence>
<keyword evidence="6" id="KW-1185">Reference proteome</keyword>
<dbReference type="SMART" id="SM00861">
    <property type="entry name" value="Transket_pyr"/>
    <property type="match status" value="1"/>
</dbReference>
<dbReference type="SUPFAM" id="SSF52518">
    <property type="entry name" value="Thiamin diphosphate-binding fold (THDP-binding)"/>
    <property type="match status" value="1"/>
</dbReference>
<dbReference type="InterPro" id="IPR033248">
    <property type="entry name" value="Transketolase_C"/>
</dbReference>
<dbReference type="Pfam" id="PF02779">
    <property type="entry name" value="Transket_pyr"/>
    <property type="match status" value="1"/>
</dbReference>
<dbReference type="Proteomes" id="UP001379533">
    <property type="component" value="Chromosome"/>
</dbReference>
<dbReference type="InterPro" id="IPR009014">
    <property type="entry name" value="Transketo_C/PFOR_II"/>
</dbReference>
<dbReference type="PANTHER" id="PTHR43257:SF2">
    <property type="entry name" value="PYRUVATE DEHYDROGENASE E1 COMPONENT SUBUNIT BETA"/>
    <property type="match status" value="1"/>
</dbReference>
<protein>
    <submittedName>
        <fullName evidence="5">Alpha-ketoacid dehydrogenase subunit beta</fullName>
    </submittedName>
</protein>
<proteinExistence type="predicted"/>
<dbReference type="RefSeq" id="WP_394849896.1">
    <property type="nucleotide sequence ID" value="NZ_CP089982.1"/>
</dbReference>
<comment type="cofactor">
    <cofactor evidence="1">
        <name>thiamine diphosphate</name>
        <dbReference type="ChEBI" id="CHEBI:58937"/>
    </cofactor>
</comment>
<evidence type="ECO:0000313" key="5">
    <source>
        <dbReference type="EMBL" id="WXA99262.1"/>
    </source>
</evidence>
<dbReference type="Pfam" id="PF02780">
    <property type="entry name" value="Transketolase_C"/>
    <property type="match status" value="1"/>
</dbReference>
<accession>A0ABZ2KNN6</accession>
<dbReference type="Gene3D" id="3.40.50.970">
    <property type="match status" value="1"/>
</dbReference>